<reference evidence="1" key="1">
    <citation type="submission" date="2020-04" db="EMBL/GenBank/DDBJ databases">
        <authorList>
            <person name="Chiriac C."/>
            <person name="Salcher M."/>
            <person name="Ghai R."/>
            <person name="Kavagutti S V."/>
        </authorList>
    </citation>
    <scope>NUCLEOTIDE SEQUENCE</scope>
</reference>
<accession>A0A6J5NZK6</accession>
<protein>
    <submittedName>
        <fullName evidence="1">Uncharacterized protein</fullName>
    </submittedName>
</protein>
<dbReference type="EMBL" id="LR796742">
    <property type="protein sequence ID" value="CAB4163106.1"/>
    <property type="molecule type" value="Genomic_DNA"/>
</dbReference>
<dbReference type="Pfam" id="PF25690">
    <property type="entry name" value="Phage_gp49"/>
    <property type="match status" value="1"/>
</dbReference>
<dbReference type="InterPro" id="IPR057999">
    <property type="entry name" value="Gp49"/>
</dbReference>
<proteinExistence type="predicted"/>
<gene>
    <name evidence="1" type="ORF">UFOVP805_17</name>
</gene>
<name>A0A6J5NZK6_9CAUD</name>
<evidence type="ECO:0000313" key="1">
    <source>
        <dbReference type="EMBL" id="CAB4163106.1"/>
    </source>
</evidence>
<sequence length="176" mass="19783">MSLENYETVAERIEKFWMRYPMGRIDQKIIYQDGTRYIVQTDLYRDTTDMLPYATDFAEEIRTSNNRFPLENGSTSSIGRALHTGGLSKFSEGIPRESADRMARVNLSVVPDAEFATVGAAMDVMVKEIYEGVTHSEKPQCSHGYMLEKAGVGKTGKPYAGYVCGSKTNQCKPIWN</sequence>
<organism evidence="1">
    <name type="scientific">uncultured Caudovirales phage</name>
    <dbReference type="NCBI Taxonomy" id="2100421"/>
    <lineage>
        <taxon>Viruses</taxon>
        <taxon>Duplodnaviria</taxon>
        <taxon>Heunggongvirae</taxon>
        <taxon>Uroviricota</taxon>
        <taxon>Caudoviricetes</taxon>
        <taxon>Peduoviridae</taxon>
        <taxon>Maltschvirus</taxon>
        <taxon>Maltschvirus maltsch</taxon>
    </lineage>
</organism>